<proteinExistence type="predicted"/>
<organism evidence="2 3">
    <name type="scientific">Aspergillus uvarum CBS 121591</name>
    <dbReference type="NCBI Taxonomy" id="1448315"/>
    <lineage>
        <taxon>Eukaryota</taxon>
        <taxon>Fungi</taxon>
        <taxon>Dikarya</taxon>
        <taxon>Ascomycota</taxon>
        <taxon>Pezizomycotina</taxon>
        <taxon>Eurotiomycetes</taxon>
        <taxon>Eurotiomycetidae</taxon>
        <taxon>Eurotiales</taxon>
        <taxon>Aspergillaceae</taxon>
        <taxon>Aspergillus</taxon>
        <taxon>Aspergillus subgen. Circumdati</taxon>
    </lineage>
</organism>
<dbReference type="RefSeq" id="XP_025490680.1">
    <property type="nucleotide sequence ID" value="XM_025629778.1"/>
</dbReference>
<evidence type="ECO:0000313" key="3">
    <source>
        <dbReference type="Proteomes" id="UP000248340"/>
    </source>
</evidence>
<evidence type="ECO:0000256" key="1">
    <source>
        <dbReference type="SAM" id="SignalP"/>
    </source>
</evidence>
<dbReference type="EMBL" id="KZ821709">
    <property type="protein sequence ID" value="PYH80480.1"/>
    <property type="molecule type" value="Genomic_DNA"/>
</dbReference>
<dbReference type="Proteomes" id="UP000248340">
    <property type="component" value="Unassembled WGS sequence"/>
</dbReference>
<name>A0A319C8L7_9EURO</name>
<dbReference type="STRING" id="1448315.A0A319C8L7"/>
<dbReference type="GeneID" id="37132519"/>
<sequence>MMHLSYISLILSAALTAANAQSAGKCPTPVVVLDPNSQPHCCPSGYQHNGVDCVACVPPDLYYNPRTQKCEKPSCPDGQVFFWSLNACDHTDRCKPWGYYNGRDCAPNPYCPDDWYWDPLKLKCAPTPCQHGQVYLAHLDKCEEKAFCDPDENQVYLPFENRCETCRPDEYPSPTGCQLRPGCLYPEYYYQGPDKGCAPCADPNTFWNGRECEKLPDCLPTQHRVGRVCVDNDCKVGTYWDKKKLQCLPVKPCEIGWIFDGVEDCIPIEYPPDGGPICYVKCDRAGPLGKK</sequence>
<dbReference type="VEuPathDB" id="FungiDB:BO82DRAFT_107780"/>
<keyword evidence="3" id="KW-1185">Reference proteome</keyword>
<feature type="chain" id="PRO_5016378600" evidence="1">
    <location>
        <begin position="21"/>
        <end position="291"/>
    </location>
</feature>
<dbReference type="OrthoDB" id="4392726at2759"/>
<accession>A0A319C8L7</accession>
<feature type="signal peptide" evidence="1">
    <location>
        <begin position="1"/>
        <end position="20"/>
    </location>
</feature>
<protein>
    <submittedName>
        <fullName evidence="2">Uncharacterized protein</fullName>
    </submittedName>
</protein>
<dbReference type="AlphaFoldDB" id="A0A319C8L7"/>
<keyword evidence="1" id="KW-0732">Signal</keyword>
<reference evidence="2 3" key="1">
    <citation type="submission" date="2016-12" db="EMBL/GenBank/DDBJ databases">
        <title>The genomes of Aspergillus section Nigri reveals drivers in fungal speciation.</title>
        <authorList>
            <consortium name="DOE Joint Genome Institute"/>
            <person name="Vesth T.C."/>
            <person name="Nybo J."/>
            <person name="Theobald S."/>
            <person name="Brandl J."/>
            <person name="Frisvad J.C."/>
            <person name="Nielsen K.F."/>
            <person name="Lyhne E.K."/>
            <person name="Kogle M.E."/>
            <person name="Kuo A."/>
            <person name="Riley R."/>
            <person name="Clum A."/>
            <person name="Nolan M."/>
            <person name="Lipzen A."/>
            <person name="Salamov A."/>
            <person name="Henrissat B."/>
            <person name="Wiebenga A."/>
            <person name="De Vries R.P."/>
            <person name="Grigoriev I.V."/>
            <person name="Mortensen U.H."/>
            <person name="Andersen M.R."/>
            <person name="Baker S.E."/>
        </authorList>
    </citation>
    <scope>NUCLEOTIDE SEQUENCE [LARGE SCALE GENOMIC DNA]</scope>
    <source>
        <strain evidence="2 3">CBS 121591</strain>
    </source>
</reference>
<evidence type="ECO:0000313" key="2">
    <source>
        <dbReference type="EMBL" id="PYH80480.1"/>
    </source>
</evidence>
<gene>
    <name evidence="2" type="ORF">BO82DRAFT_107780</name>
</gene>